<dbReference type="EMBL" id="BAAFSF010000004">
    <property type="protein sequence ID" value="GAB1252147.1"/>
    <property type="molecule type" value="Genomic_DNA"/>
</dbReference>
<dbReference type="Gene3D" id="2.60.40.2100">
    <property type="match status" value="1"/>
</dbReference>
<name>A0ABQ0E3B5_9PORP</name>
<accession>A0ABQ0E3B5</accession>
<evidence type="ECO:0000256" key="4">
    <source>
        <dbReference type="ARBA" id="ARBA00023136"/>
    </source>
</evidence>
<evidence type="ECO:0000256" key="7">
    <source>
        <dbReference type="ARBA" id="ARBA00023288"/>
    </source>
</evidence>
<evidence type="ECO:0000256" key="3">
    <source>
        <dbReference type="ARBA" id="ARBA00022729"/>
    </source>
</evidence>
<evidence type="ECO:0000256" key="2">
    <source>
        <dbReference type="ARBA" id="ARBA00007248"/>
    </source>
</evidence>
<dbReference type="Pfam" id="PF08842">
    <property type="entry name" value="Mfa2"/>
    <property type="match status" value="1"/>
</dbReference>
<dbReference type="PROSITE" id="PS51257">
    <property type="entry name" value="PROKAR_LIPOPROTEIN"/>
    <property type="match status" value="1"/>
</dbReference>
<evidence type="ECO:0000313" key="9">
    <source>
        <dbReference type="EMBL" id="GAB1252147.1"/>
    </source>
</evidence>
<comment type="subcellular location">
    <subcellularLocation>
        <location evidence="1">Cell outer membrane</location>
    </subcellularLocation>
</comment>
<keyword evidence="5" id="KW-0564">Palmitate</keyword>
<comment type="similarity">
    <text evidence="2">Belongs to the bacteroidetes fimbrillin superfamily. FimB/Mfa2 family.</text>
</comment>
<evidence type="ECO:0000256" key="1">
    <source>
        <dbReference type="ARBA" id="ARBA00004442"/>
    </source>
</evidence>
<evidence type="ECO:0000256" key="5">
    <source>
        <dbReference type="ARBA" id="ARBA00023139"/>
    </source>
</evidence>
<comment type="caution">
    <text evidence="9">The sequence shown here is derived from an EMBL/GenBank/DDBJ whole genome shotgun (WGS) entry which is preliminary data.</text>
</comment>
<evidence type="ECO:0000256" key="6">
    <source>
        <dbReference type="ARBA" id="ARBA00023237"/>
    </source>
</evidence>
<evidence type="ECO:0000313" key="10">
    <source>
        <dbReference type="Proteomes" id="UP001628220"/>
    </source>
</evidence>
<evidence type="ECO:0000256" key="8">
    <source>
        <dbReference type="SAM" id="SignalP"/>
    </source>
</evidence>
<keyword evidence="4" id="KW-0472">Membrane</keyword>
<protein>
    <recommendedName>
        <fullName evidence="11">Fimbrillin-A associated anchor protein Mfa1 and Mfa2</fullName>
    </recommendedName>
</protein>
<keyword evidence="10" id="KW-1185">Reference proteome</keyword>
<feature type="signal peptide" evidence="8">
    <location>
        <begin position="1"/>
        <end position="19"/>
    </location>
</feature>
<organism evidence="9 10">
    <name type="scientific">Porphyromonas miyakawae</name>
    <dbReference type="NCBI Taxonomy" id="3137470"/>
    <lineage>
        <taxon>Bacteria</taxon>
        <taxon>Pseudomonadati</taxon>
        <taxon>Bacteroidota</taxon>
        <taxon>Bacteroidia</taxon>
        <taxon>Bacteroidales</taxon>
        <taxon>Porphyromonadaceae</taxon>
        <taxon>Porphyromonas</taxon>
    </lineage>
</organism>
<feature type="chain" id="PRO_5045832108" description="Fimbrillin-A associated anchor protein Mfa1 and Mfa2" evidence="8">
    <location>
        <begin position="20"/>
        <end position="319"/>
    </location>
</feature>
<sequence>MHRKYALLACLLMAMTAVGCRPFFDDLSKCSETTLEYRYIRAQEDEYSTEVQQMRHFLFNTAGEYIRELKQNEVTPQELRISGLTPGSYTVVTVGNSTQEGTMLTDLEAGKSHMSDFTLRLKARYNEQAYSGAEQLFWNSKTFEVKEAEKQRYVCDLANIHCHLIYEVSWQSAPPESGSYRIELTGLTERYLLDPAQSNLSIEINPVKEVRHDFPLHGSETTALYQEVPLFNHCLRGEAVSLRYRDDHIPTFRVMYGNRALTQQLDLQRAFRAFGWIPDRRAEQIYRIQIRINDDGSVTIRPWYDGSVEDWQPGGVLFQ</sequence>
<keyword evidence="6" id="KW-0998">Cell outer membrane</keyword>
<proteinExistence type="inferred from homology"/>
<evidence type="ECO:0008006" key="11">
    <source>
        <dbReference type="Google" id="ProtNLM"/>
    </source>
</evidence>
<gene>
    <name evidence="9" type="ORF">Tsumi_12530</name>
</gene>
<keyword evidence="3 8" id="KW-0732">Signal</keyword>
<reference evidence="9 10" key="1">
    <citation type="journal article" date="2025" name="Int. J. Syst. Evol. Microbiol.">
        <title>Desulfovibrio falkowii sp. nov., Porphyromonas miyakawae sp. nov., Mediterraneibacter flintii sp. nov. and Owariibacterium komagatae gen. nov., sp. nov., isolated from human faeces.</title>
        <authorList>
            <person name="Hamaguchi T."/>
            <person name="Ohara M."/>
            <person name="Hisatomi A."/>
            <person name="Sekiguchi K."/>
            <person name="Takeda J.I."/>
            <person name="Ueyama J."/>
            <person name="Ito M."/>
            <person name="Nishiwaki H."/>
            <person name="Ogi T."/>
            <person name="Hirayama M."/>
            <person name="Ohkuma M."/>
            <person name="Sakamoto M."/>
            <person name="Ohno K."/>
        </authorList>
    </citation>
    <scope>NUCLEOTIDE SEQUENCE [LARGE SCALE GENOMIC DNA]</scope>
    <source>
        <strain evidence="9 10">13CB11C</strain>
    </source>
</reference>
<dbReference type="InterPro" id="IPR014941">
    <property type="entry name" value="FimB/Mfa2/Mfa3"/>
</dbReference>
<keyword evidence="7" id="KW-0449">Lipoprotein</keyword>
<dbReference type="Proteomes" id="UP001628220">
    <property type="component" value="Unassembled WGS sequence"/>
</dbReference>